<dbReference type="PROSITE" id="PS50897">
    <property type="entry name" value="CTLH"/>
    <property type="match status" value="1"/>
</dbReference>
<dbReference type="PROSITE" id="PS50896">
    <property type="entry name" value="LISH"/>
    <property type="match status" value="1"/>
</dbReference>
<reference evidence="2 3" key="1">
    <citation type="journal article" date="2018" name="MBio">
        <title>Comparative Genomics Reveals the Core Gene Toolbox for the Fungus-Insect Symbiosis.</title>
        <authorList>
            <person name="Wang Y."/>
            <person name="Stata M."/>
            <person name="Wang W."/>
            <person name="Stajich J.E."/>
            <person name="White M.M."/>
            <person name="Moncalvo J.M."/>
        </authorList>
    </citation>
    <scope>NUCLEOTIDE SEQUENCE [LARGE SCALE GENOMIC DNA]</scope>
    <source>
        <strain evidence="2 3">SWE-8-4</strain>
    </source>
</reference>
<sequence>MTETDKPVLITKKEWEKKMQESEISTLDMNKLIMEYLVIEGYKEAAENFSSETGLAPCVDLETIQERMLIRNSIQNGNIQAATELVNELNCELLETEPELFFKLKQQQLIELIREGKIEEALEFAQEELAVKGEEFPELLPELEKTMALFAVDLNSCSNSSPKLSHLDSAIAHNPDIPEDIEQLLGYKQRQKLASKLNSALLAAQNQPSESRLPSLLYLLVWSQKLLQSDANFPKIVNFFTGDFEYPSEPSSKKPS</sequence>
<protein>
    <recommendedName>
        <fullName evidence="1">CTLH domain-containing protein</fullName>
    </recommendedName>
</protein>
<dbReference type="InterPro" id="IPR006594">
    <property type="entry name" value="LisH"/>
</dbReference>
<evidence type="ECO:0000313" key="3">
    <source>
        <dbReference type="Proteomes" id="UP000245383"/>
    </source>
</evidence>
<dbReference type="SMART" id="SM00757">
    <property type="entry name" value="CRA"/>
    <property type="match status" value="1"/>
</dbReference>
<dbReference type="OrthoDB" id="2415936at2759"/>
<name>A0A2T9YEL5_9FUNG</name>
<dbReference type="InterPro" id="IPR050618">
    <property type="entry name" value="Ubq-SigPath_Reg"/>
</dbReference>
<keyword evidence="3" id="KW-1185">Reference proteome</keyword>
<dbReference type="AlphaFoldDB" id="A0A2T9YEL5"/>
<dbReference type="EMBL" id="MBFR01000239">
    <property type="protein sequence ID" value="PVU90773.1"/>
    <property type="molecule type" value="Genomic_DNA"/>
</dbReference>
<dbReference type="InterPro" id="IPR024964">
    <property type="entry name" value="CTLH/CRA"/>
</dbReference>
<proteinExistence type="predicted"/>
<dbReference type="Proteomes" id="UP000245383">
    <property type="component" value="Unassembled WGS sequence"/>
</dbReference>
<evidence type="ECO:0000313" key="2">
    <source>
        <dbReference type="EMBL" id="PVU90773.1"/>
    </source>
</evidence>
<comment type="caution">
    <text evidence="2">The sequence shown here is derived from an EMBL/GenBank/DDBJ whole genome shotgun (WGS) entry which is preliminary data.</text>
</comment>
<accession>A0A2T9YEL5</accession>
<evidence type="ECO:0000259" key="1">
    <source>
        <dbReference type="PROSITE" id="PS50897"/>
    </source>
</evidence>
<dbReference type="SMART" id="SM00667">
    <property type="entry name" value="LisH"/>
    <property type="match status" value="1"/>
</dbReference>
<dbReference type="Pfam" id="PF08513">
    <property type="entry name" value="LisH"/>
    <property type="match status" value="1"/>
</dbReference>
<gene>
    <name evidence="2" type="ORF">BB561_004725</name>
</gene>
<organism evidence="2 3">
    <name type="scientific">Smittium simulii</name>
    <dbReference type="NCBI Taxonomy" id="133385"/>
    <lineage>
        <taxon>Eukaryota</taxon>
        <taxon>Fungi</taxon>
        <taxon>Fungi incertae sedis</taxon>
        <taxon>Zoopagomycota</taxon>
        <taxon>Kickxellomycotina</taxon>
        <taxon>Harpellomycetes</taxon>
        <taxon>Harpellales</taxon>
        <taxon>Legeriomycetaceae</taxon>
        <taxon>Smittium</taxon>
    </lineage>
</organism>
<dbReference type="STRING" id="133385.A0A2T9YEL5"/>
<dbReference type="InterPro" id="IPR013144">
    <property type="entry name" value="CRA_dom"/>
</dbReference>
<feature type="domain" description="CTLH" evidence="1">
    <location>
        <begin position="63"/>
        <end position="120"/>
    </location>
</feature>
<dbReference type="SMART" id="SM00668">
    <property type="entry name" value="CTLH"/>
    <property type="match status" value="1"/>
</dbReference>
<dbReference type="InterPro" id="IPR006595">
    <property type="entry name" value="CTLH_C"/>
</dbReference>
<dbReference type="Pfam" id="PF10607">
    <property type="entry name" value="CTLH"/>
    <property type="match status" value="1"/>
</dbReference>
<dbReference type="PANTHER" id="PTHR12864">
    <property type="entry name" value="RAN BINDING PROTEIN 9-RELATED"/>
    <property type="match status" value="1"/>
</dbReference>